<reference evidence="2 3" key="1">
    <citation type="journal article" date="2010" name="Nat. Biotechnol.">
        <title>Genome sequence of the model mushroom Schizophyllum commune.</title>
        <authorList>
            <person name="Ohm R.A."/>
            <person name="de Jong J.F."/>
            <person name="Lugones L.G."/>
            <person name="Aerts A."/>
            <person name="Kothe E."/>
            <person name="Stajich J.E."/>
            <person name="de Vries R.P."/>
            <person name="Record E."/>
            <person name="Levasseur A."/>
            <person name="Baker S.E."/>
            <person name="Bartholomew K.A."/>
            <person name="Coutinho P.M."/>
            <person name="Erdmann S."/>
            <person name="Fowler T.J."/>
            <person name="Gathman A.C."/>
            <person name="Lombard V."/>
            <person name="Henrissat B."/>
            <person name="Knabe N."/>
            <person name="Kuees U."/>
            <person name="Lilly W.W."/>
            <person name="Lindquist E."/>
            <person name="Lucas S."/>
            <person name="Magnuson J.K."/>
            <person name="Piumi F."/>
            <person name="Raudaskoski M."/>
            <person name="Salamov A."/>
            <person name="Schmutz J."/>
            <person name="Schwarze F.W.M.R."/>
            <person name="vanKuyk P.A."/>
            <person name="Horton J.S."/>
            <person name="Grigoriev I.V."/>
            <person name="Woesten H.A.B."/>
        </authorList>
    </citation>
    <scope>NUCLEOTIDE SEQUENCE [LARGE SCALE GENOMIC DNA]</scope>
    <source>
        <strain evidence="3">H4-8 / FGSC 9210</strain>
    </source>
</reference>
<keyword evidence="3" id="KW-1185">Reference proteome</keyword>
<dbReference type="AlphaFoldDB" id="D8PNE9"/>
<dbReference type="Gene3D" id="3.40.50.1820">
    <property type="entry name" value="alpha/beta hydrolase"/>
    <property type="match status" value="1"/>
</dbReference>
<feature type="non-terminal residue" evidence="2">
    <location>
        <position position="326"/>
    </location>
</feature>
<sequence>MTSETLVLDLRPNHRLLTAAKRYSVPRTSPANHDALTLLFVHSTHTCKEYWEPTIDEFLDIASARGHRGVQEIWAVDSPYHGDTALLNPDKPEMPYSGPFEDWEHWLRAILRHDALCNRRIVLIGHSMGAAVLPLAIIREPRPHNVVASILVEPVALHSVEAWKKLARVLPEGARRRGHRFKSREEALAHFRTLPSWKGYDERIGRIYVDFTFTPLKEGGIASKCSLEREIECYNDMEGLYRVFRSLRPAAQAVPMHITMAEGDRFAGPAFKEGILNGALGPDGKPATVSTILDAEHEVVQQKPREVALHILEAMIGLLDSVHAKL</sequence>
<dbReference type="Proteomes" id="UP000007431">
    <property type="component" value="Unassembled WGS sequence"/>
</dbReference>
<dbReference type="KEGG" id="scm:SCHCO_02498271"/>
<dbReference type="OrthoDB" id="94039at2759"/>
<dbReference type="SUPFAM" id="SSF53474">
    <property type="entry name" value="alpha/beta-Hydrolases"/>
    <property type="match status" value="1"/>
</dbReference>
<dbReference type="EMBL" id="GL377302">
    <property type="protein sequence ID" value="EFJ02888.1"/>
    <property type="molecule type" value="Genomic_DNA"/>
</dbReference>
<evidence type="ECO:0000259" key="1">
    <source>
        <dbReference type="Pfam" id="PF12697"/>
    </source>
</evidence>
<organism evidence="3">
    <name type="scientific">Schizophyllum commune (strain H4-8 / FGSC 9210)</name>
    <name type="common">Split gill fungus</name>
    <dbReference type="NCBI Taxonomy" id="578458"/>
    <lineage>
        <taxon>Eukaryota</taxon>
        <taxon>Fungi</taxon>
        <taxon>Dikarya</taxon>
        <taxon>Basidiomycota</taxon>
        <taxon>Agaricomycotina</taxon>
        <taxon>Agaricomycetes</taxon>
        <taxon>Agaricomycetidae</taxon>
        <taxon>Agaricales</taxon>
        <taxon>Schizophyllaceae</taxon>
        <taxon>Schizophyllum</taxon>
    </lineage>
</organism>
<dbReference type="OMA" id="DWQNHGD"/>
<dbReference type="VEuPathDB" id="FungiDB:SCHCODRAFT_02498271"/>
<gene>
    <name evidence="2" type="ORF">SCHCODRAFT_102353</name>
</gene>
<dbReference type="Pfam" id="PF12697">
    <property type="entry name" value="Abhydrolase_6"/>
    <property type="match status" value="1"/>
</dbReference>
<dbReference type="InterPro" id="IPR029058">
    <property type="entry name" value="AB_hydrolase_fold"/>
</dbReference>
<proteinExistence type="predicted"/>
<protein>
    <recommendedName>
        <fullName evidence="1">AB hydrolase-1 domain-containing protein</fullName>
    </recommendedName>
</protein>
<dbReference type="GeneID" id="9585724"/>
<dbReference type="STRING" id="578458.D8PNE9"/>
<evidence type="ECO:0000313" key="2">
    <source>
        <dbReference type="EMBL" id="EFJ02888.1"/>
    </source>
</evidence>
<evidence type="ECO:0000313" key="3">
    <source>
        <dbReference type="Proteomes" id="UP000007431"/>
    </source>
</evidence>
<name>D8PNE9_SCHCM</name>
<dbReference type="HOGENOM" id="CLU_032490_0_0_1"/>
<feature type="domain" description="AB hydrolase-1" evidence="1">
    <location>
        <begin position="38"/>
        <end position="308"/>
    </location>
</feature>
<dbReference type="InParanoid" id="D8PNE9"/>
<dbReference type="InterPro" id="IPR000073">
    <property type="entry name" value="AB_hydrolase_1"/>
</dbReference>
<dbReference type="RefSeq" id="XP_003037790.1">
    <property type="nucleotide sequence ID" value="XM_003037744.1"/>
</dbReference>
<accession>D8PNE9</accession>